<keyword evidence="2" id="KW-0732">Signal</keyword>
<evidence type="ECO:0000256" key="2">
    <source>
        <dbReference type="ARBA" id="ARBA00022729"/>
    </source>
</evidence>
<dbReference type="SUPFAM" id="SSF57535">
    <property type="entry name" value="Complement control module/SCR domain"/>
    <property type="match status" value="7"/>
</dbReference>
<evidence type="ECO:0000256" key="3">
    <source>
        <dbReference type="ARBA" id="ARBA00022737"/>
    </source>
</evidence>
<dbReference type="CDD" id="cd00033">
    <property type="entry name" value="CCP"/>
    <property type="match status" value="7"/>
</dbReference>
<evidence type="ECO:0000256" key="1">
    <source>
        <dbReference type="ARBA" id="ARBA00004370"/>
    </source>
</evidence>
<dbReference type="InterPro" id="IPR000436">
    <property type="entry name" value="Sushi_SCR_CCP_dom"/>
</dbReference>
<keyword evidence="6" id="KW-0325">Glycoprotein</keyword>
<dbReference type="SMART" id="SM00032">
    <property type="entry name" value="CCP"/>
    <property type="match status" value="7"/>
</dbReference>
<dbReference type="AlphaFoldDB" id="A0AAD9NXR4"/>
<feature type="domain" description="Sushi" evidence="8">
    <location>
        <begin position="135"/>
        <end position="192"/>
    </location>
</feature>
<feature type="disulfide bond" evidence="7">
    <location>
        <begin position="105"/>
        <end position="132"/>
    </location>
</feature>
<evidence type="ECO:0000259" key="8">
    <source>
        <dbReference type="PROSITE" id="PS50923"/>
    </source>
</evidence>
<dbReference type="Pfam" id="PF00084">
    <property type="entry name" value="Sushi"/>
    <property type="match status" value="7"/>
</dbReference>
<evidence type="ECO:0000313" key="9">
    <source>
        <dbReference type="EMBL" id="KAK2184378.1"/>
    </source>
</evidence>
<feature type="disulfide bond" evidence="7">
    <location>
        <begin position="47"/>
        <end position="74"/>
    </location>
</feature>
<evidence type="ECO:0000256" key="7">
    <source>
        <dbReference type="PROSITE-ProRule" id="PRU00302"/>
    </source>
</evidence>
<accession>A0AAD9NXR4</accession>
<feature type="domain" description="Sushi" evidence="8">
    <location>
        <begin position="368"/>
        <end position="438"/>
    </location>
</feature>
<gene>
    <name evidence="9" type="ORF">NP493_268g03054</name>
</gene>
<keyword evidence="5 7" id="KW-1015">Disulfide bond</keyword>
<feature type="domain" description="Sushi" evidence="8">
    <location>
        <begin position="305"/>
        <end position="367"/>
    </location>
</feature>
<proteinExistence type="predicted"/>
<dbReference type="InterPro" id="IPR035976">
    <property type="entry name" value="Sushi/SCR/CCP_sf"/>
</dbReference>
<evidence type="ECO:0000313" key="10">
    <source>
        <dbReference type="Proteomes" id="UP001209878"/>
    </source>
</evidence>
<dbReference type="Gene3D" id="2.10.70.10">
    <property type="entry name" value="Complement Module, domain 1"/>
    <property type="match status" value="7"/>
</dbReference>
<dbReference type="PANTHER" id="PTHR45656">
    <property type="entry name" value="PROTEIN CBR-CLEC-78"/>
    <property type="match status" value="1"/>
</dbReference>
<sequence length="454" mass="50056">MHGRCRECLLLLFAGKCHDPPEVSHATHNGPKGQKTFPLGTQLTYSCGAGYNIDGFFRAMCVGEGRWVGPRMICSPRRCGHPGDIAHGHREGVAFVYPNRVTYVCSEGYELVGRPFRTCLANGRWSGTVPICRAVTCPRVGVPANGRMTGVDFTYGAVVSFNCLRGFKLLGPETKRCQQDGTWSGPPTTCAMVDCGLPGPFYNGYLDGQQTTFGSVVVFRCYGKTTFEGNSSSTTCQENGEWANSVPKCWRKCEVPRLANGTVQDHLAGLYVKHKEKLSFSCDPGHELSDETSSECFNGTWSHLPTCLPAPCKSRPPSTRHGLVRFYTMKHGDKAKYTCSTGYELDGDVYAVCLYGKWTGTTPTCNPVYCNYPGTVEHGQVLLVGIIGKYEYRPYVRRIGQNEKIEFNCEKGYTHVGPRAATCIGGKWSPIEMPVCVPGRHPSLHIFRGRYGLR</sequence>
<comment type="caution">
    <text evidence="7">Lacks conserved residue(s) required for the propagation of feature annotation.</text>
</comment>
<reference evidence="9" key="1">
    <citation type="journal article" date="2023" name="Mol. Biol. Evol.">
        <title>Third-Generation Sequencing Reveals the Adaptive Role of the Epigenome in Three Deep-Sea Polychaetes.</title>
        <authorList>
            <person name="Perez M."/>
            <person name="Aroh O."/>
            <person name="Sun Y."/>
            <person name="Lan Y."/>
            <person name="Juniper S.K."/>
            <person name="Young C.R."/>
            <person name="Angers B."/>
            <person name="Qian P.Y."/>
        </authorList>
    </citation>
    <scope>NUCLEOTIDE SEQUENCE</scope>
    <source>
        <strain evidence="9">R07B-5</strain>
    </source>
</reference>
<feature type="domain" description="Sushi" evidence="8">
    <location>
        <begin position="77"/>
        <end position="134"/>
    </location>
</feature>
<feature type="domain" description="Sushi" evidence="8">
    <location>
        <begin position="15"/>
        <end position="76"/>
    </location>
</feature>
<feature type="disulfide bond" evidence="7">
    <location>
        <begin position="409"/>
        <end position="436"/>
    </location>
</feature>
<dbReference type="InterPro" id="IPR051277">
    <property type="entry name" value="SEZ6_CSMD_C4BPB_Regulators"/>
</dbReference>
<evidence type="ECO:0000256" key="4">
    <source>
        <dbReference type="ARBA" id="ARBA00023136"/>
    </source>
</evidence>
<keyword evidence="7" id="KW-0768">Sushi</keyword>
<keyword evidence="10" id="KW-1185">Reference proteome</keyword>
<dbReference type="GO" id="GO:0016020">
    <property type="term" value="C:membrane"/>
    <property type="evidence" value="ECO:0007669"/>
    <property type="project" value="UniProtKB-SubCell"/>
</dbReference>
<dbReference type="PANTHER" id="PTHR45656:SF4">
    <property type="entry name" value="PROTEIN CBR-CLEC-78"/>
    <property type="match status" value="1"/>
</dbReference>
<feature type="domain" description="Sushi" evidence="8">
    <location>
        <begin position="193"/>
        <end position="251"/>
    </location>
</feature>
<dbReference type="EMBL" id="JAODUO010000268">
    <property type="protein sequence ID" value="KAK2184378.1"/>
    <property type="molecule type" value="Genomic_DNA"/>
</dbReference>
<organism evidence="9 10">
    <name type="scientific">Ridgeia piscesae</name>
    <name type="common">Tubeworm</name>
    <dbReference type="NCBI Taxonomy" id="27915"/>
    <lineage>
        <taxon>Eukaryota</taxon>
        <taxon>Metazoa</taxon>
        <taxon>Spiralia</taxon>
        <taxon>Lophotrochozoa</taxon>
        <taxon>Annelida</taxon>
        <taxon>Polychaeta</taxon>
        <taxon>Sedentaria</taxon>
        <taxon>Canalipalpata</taxon>
        <taxon>Sabellida</taxon>
        <taxon>Siboglinidae</taxon>
        <taxon>Ridgeia</taxon>
    </lineage>
</organism>
<comment type="subcellular location">
    <subcellularLocation>
        <location evidence="1">Membrane</location>
    </subcellularLocation>
</comment>
<keyword evidence="3" id="KW-0677">Repeat</keyword>
<feature type="disulfide bond" evidence="7">
    <location>
        <begin position="163"/>
        <end position="190"/>
    </location>
</feature>
<keyword evidence="4" id="KW-0472">Membrane</keyword>
<dbReference type="FunFam" id="2.10.70.10:FF:000011">
    <property type="entry name" value="CUB and sushi domain-containing protein 3 isoform A"/>
    <property type="match status" value="1"/>
</dbReference>
<evidence type="ECO:0000256" key="5">
    <source>
        <dbReference type="ARBA" id="ARBA00023157"/>
    </source>
</evidence>
<dbReference type="Proteomes" id="UP001209878">
    <property type="component" value="Unassembled WGS sequence"/>
</dbReference>
<name>A0AAD9NXR4_RIDPI</name>
<dbReference type="PROSITE" id="PS50923">
    <property type="entry name" value="SUSHI"/>
    <property type="match status" value="6"/>
</dbReference>
<protein>
    <recommendedName>
        <fullName evidence="8">Sushi domain-containing protein</fullName>
    </recommendedName>
</protein>
<evidence type="ECO:0000256" key="6">
    <source>
        <dbReference type="ARBA" id="ARBA00023180"/>
    </source>
</evidence>
<comment type="caution">
    <text evidence="9">The sequence shown here is derived from an EMBL/GenBank/DDBJ whole genome shotgun (WGS) entry which is preliminary data.</text>
</comment>